<dbReference type="InterPro" id="IPR002869">
    <property type="entry name" value="Pyrv_flavodox_OxRed_cen"/>
</dbReference>
<gene>
    <name evidence="3" type="ordered locus">CNE_2c13010</name>
</gene>
<proteinExistence type="predicted"/>
<dbReference type="Proteomes" id="UP000006798">
    <property type="component" value="Chromosome 2"/>
</dbReference>
<reference evidence="3 4" key="1">
    <citation type="journal article" date="2011" name="J. Bacteriol.">
        <title>Complete genome sequence of the type strain Cupriavidus necator N-1.</title>
        <authorList>
            <person name="Poehlein A."/>
            <person name="Kusian B."/>
            <person name="Friedrich B."/>
            <person name="Daniel R."/>
            <person name="Bowien B."/>
        </authorList>
    </citation>
    <scope>NUCLEOTIDE SEQUENCE [LARGE SCALE GENOMIC DNA]</scope>
    <source>
        <strain evidence="4">ATCC 43291 / DSM 13513 / CCUG 52238 / LMG 8453 / N-1</strain>
    </source>
</reference>
<feature type="domain" description="Pyruvate/ketoisovalerate oxidoreductase catalytic" evidence="2">
    <location>
        <begin position="52"/>
        <end position="120"/>
    </location>
</feature>
<dbReference type="EMBL" id="CP002878">
    <property type="protein sequence ID" value="AEI80264.1"/>
    <property type="molecule type" value="Genomic_DNA"/>
</dbReference>
<sequence length="130" mass="13012">MRGFCPSFATLDGARPRRPQRGKDGDLTIPALPDVEIPGDFAPTAILVAGIGGTGGVTIGAVLTMAAHLDGKAGSSLDVTGLSQKYGAVGSHIRIAPRAELLHAARIGSAETDVLLGCDPIVAAGADALS</sequence>
<dbReference type="GeneID" id="34306737"/>
<dbReference type="RefSeq" id="WP_013952960.1">
    <property type="nucleotide sequence ID" value="NC_015723.1"/>
</dbReference>
<dbReference type="Gene3D" id="3.40.920.10">
    <property type="entry name" value="Pyruvate-ferredoxin oxidoreductase, PFOR, domain III"/>
    <property type="match status" value="1"/>
</dbReference>
<evidence type="ECO:0000313" key="3">
    <source>
        <dbReference type="EMBL" id="AEI80264.1"/>
    </source>
</evidence>
<dbReference type="KEGG" id="cnc:CNE_2c13010"/>
<dbReference type="GO" id="GO:0016903">
    <property type="term" value="F:oxidoreductase activity, acting on the aldehyde or oxo group of donors"/>
    <property type="evidence" value="ECO:0007669"/>
    <property type="project" value="InterPro"/>
</dbReference>
<name>F8GN76_CUPNN</name>
<dbReference type="InterPro" id="IPR019752">
    <property type="entry name" value="Pyrv/ketoisovalerate_OxRed_cat"/>
</dbReference>
<evidence type="ECO:0000313" key="4">
    <source>
        <dbReference type="Proteomes" id="UP000006798"/>
    </source>
</evidence>
<keyword evidence="1" id="KW-0560">Oxidoreductase</keyword>
<evidence type="ECO:0000259" key="2">
    <source>
        <dbReference type="Pfam" id="PF01558"/>
    </source>
</evidence>
<protein>
    <recommendedName>
        <fullName evidence="2">Pyruvate/ketoisovalerate oxidoreductase catalytic domain-containing protein</fullName>
    </recommendedName>
</protein>
<dbReference type="Pfam" id="PF01558">
    <property type="entry name" value="POR"/>
    <property type="match status" value="1"/>
</dbReference>
<evidence type="ECO:0000256" key="1">
    <source>
        <dbReference type="ARBA" id="ARBA00023002"/>
    </source>
</evidence>
<dbReference type="HOGENOM" id="CLU_1934537_0_0_4"/>
<dbReference type="SUPFAM" id="SSF53323">
    <property type="entry name" value="Pyruvate-ferredoxin oxidoreductase, PFOR, domain III"/>
    <property type="match status" value="1"/>
</dbReference>
<organism evidence="3 4">
    <name type="scientific">Cupriavidus necator (strain ATCC 43291 / DSM 13513 / CCUG 52238 / LMG 8453 / N-1)</name>
    <name type="common">Ralstonia eutropha</name>
    <dbReference type="NCBI Taxonomy" id="1042878"/>
    <lineage>
        <taxon>Bacteria</taxon>
        <taxon>Pseudomonadati</taxon>
        <taxon>Pseudomonadota</taxon>
        <taxon>Betaproteobacteria</taxon>
        <taxon>Burkholderiales</taxon>
        <taxon>Burkholderiaceae</taxon>
        <taxon>Cupriavidus</taxon>
    </lineage>
</organism>
<dbReference type="AlphaFoldDB" id="F8GN76"/>
<accession>F8GN76</accession>